<dbReference type="EMBL" id="JACSDZ010000022">
    <property type="protein sequence ID" value="KAF7381144.1"/>
    <property type="molecule type" value="Genomic_DNA"/>
</dbReference>
<reference evidence="2" key="1">
    <citation type="journal article" date="2020" name="G3 (Bethesda)">
        <title>High-Quality Assemblies for Three Invasive Social Wasps from the &lt;i&gt;Vespula&lt;/i&gt; Genus.</title>
        <authorList>
            <person name="Harrop T.W.R."/>
            <person name="Guhlin J."/>
            <person name="McLaughlin G.M."/>
            <person name="Permina E."/>
            <person name="Stockwell P."/>
            <person name="Gilligan J."/>
            <person name="Le Lec M.F."/>
            <person name="Gruber M.A.M."/>
            <person name="Quinn O."/>
            <person name="Lovegrove M."/>
            <person name="Duncan E.J."/>
            <person name="Remnant E.J."/>
            <person name="Van Eeckhoven J."/>
            <person name="Graham B."/>
            <person name="Knapp R.A."/>
            <person name="Langford K.W."/>
            <person name="Kronenberg Z."/>
            <person name="Press M.O."/>
            <person name="Eacker S.M."/>
            <person name="Wilson-Rankin E.E."/>
            <person name="Purcell J."/>
            <person name="Lester P.J."/>
            <person name="Dearden P.K."/>
        </authorList>
    </citation>
    <scope>NUCLEOTIDE SEQUENCE</scope>
    <source>
        <strain evidence="2">Linc-1</strain>
    </source>
</reference>
<evidence type="ECO:0000313" key="2">
    <source>
        <dbReference type="EMBL" id="KAF7381144.1"/>
    </source>
</evidence>
<dbReference type="Proteomes" id="UP000617340">
    <property type="component" value="Unassembled WGS sequence"/>
</dbReference>
<organism evidence="2 3">
    <name type="scientific">Vespula germanica</name>
    <name type="common">German yellow jacket</name>
    <name type="synonym">Paravespula germanica</name>
    <dbReference type="NCBI Taxonomy" id="30212"/>
    <lineage>
        <taxon>Eukaryota</taxon>
        <taxon>Metazoa</taxon>
        <taxon>Ecdysozoa</taxon>
        <taxon>Arthropoda</taxon>
        <taxon>Hexapoda</taxon>
        <taxon>Insecta</taxon>
        <taxon>Pterygota</taxon>
        <taxon>Neoptera</taxon>
        <taxon>Endopterygota</taxon>
        <taxon>Hymenoptera</taxon>
        <taxon>Apocrita</taxon>
        <taxon>Aculeata</taxon>
        <taxon>Vespoidea</taxon>
        <taxon>Vespidae</taxon>
        <taxon>Vespinae</taxon>
        <taxon>Vespula</taxon>
    </lineage>
</organism>
<gene>
    <name evidence="2" type="ORF">HZH68_016019</name>
</gene>
<dbReference type="AlphaFoldDB" id="A0A834J3Q0"/>
<evidence type="ECO:0000313" key="3">
    <source>
        <dbReference type="Proteomes" id="UP000617340"/>
    </source>
</evidence>
<protein>
    <submittedName>
        <fullName evidence="2">Uncharacterized protein</fullName>
    </submittedName>
</protein>
<accession>A0A834J3Q0</accession>
<evidence type="ECO:0000256" key="1">
    <source>
        <dbReference type="SAM" id="MobiDB-lite"/>
    </source>
</evidence>
<sequence length="200" mass="21663">MVPRKSLTPIEFTVTRLLFEAFGKSSWVEAAREGARQGVPNLVLPNGKPGVLAGLLRWPTLGAEYITLTTVEVIPSQWANTSKSRLPVICGGLSAPVSSARTSPPVTAMFAVSSLPLRCSQLGDINLKESEKGPEVGRSAVFGETQEHLFVEAETVPSQRTEVTPQRICRQGGPTEALYHGPRGLPHDDSKNFYSPYNYG</sequence>
<keyword evidence="3" id="KW-1185">Reference proteome</keyword>
<feature type="region of interest" description="Disordered" evidence="1">
    <location>
        <begin position="171"/>
        <end position="200"/>
    </location>
</feature>
<name>A0A834J3Q0_VESGE</name>
<comment type="caution">
    <text evidence="2">The sequence shown here is derived from an EMBL/GenBank/DDBJ whole genome shotgun (WGS) entry which is preliminary data.</text>
</comment>
<proteinExistence type="predicted"/>